<dbReference type="Gene3D" id="3.30.450.40">
    <property type="match status" value="1"/>
</dbReference>
<dbReference type="InterPro" id="IPR009057">
    <property type="entry name" value="Homeodomain-like_sf"/>
</dbReference>
<evidence type="ECO:0000313" key="2">
    <source>
        <dbReference type="EMBL" id="XBP72974.1"/>
    </source>
</evidence>
<dbReference type="SUPFAM" id="SSF55781">
    <property type="entry name" value="GAF domain-like"/>
    <property type="match status" value="1"/>
</dbReference>
<feature type="domain" description="DNA binding HTH" evidence="1">
    <location>
        <begin position="307"/>
        <end position="345"/>
    </location>
</feature>
<proteinExistence type="predicted"/>
<reference evidence="2" key="1">
    <citation type="submission" date="2024-05" db="EMBL/GenBank/DDBJ databases">
        <authorList>
            <person name="Bunk B."/>
            <person name="Swiderski J."/>
            <person name="Sproer C."/>
            <person name="Thiel V."/>
        </authorList>
    </citation>
    <scope>NUCLEOTIDE SEQUENCE</scope>
    <source>
        <strain evidence="2">DSM 17735</strain>
        <plasmid evidence="2">p3</plasmid>
    </source>
</reference>
<sequence length="347" mass="37169">MEFQAVSASRAHLAVQKNRLLRDAWLAEASELDAVLGATNCGAMLTDPSGVVIGTTCSRRENEKITPVAHRIGVNFSEEAIGTSAPGIVARTGQQACVQGAEHYFESVNLMHCAAAPIRDIYGNLAGVLDMSSEGIAFNFDAATVVGIYASSIENRLLVSQSDEHLIVRFQISLAMLDTPMACLMGVNMAGQIVWRNAAASRLLGVSPEGECPKPCTVDEVLQRSFSELASTPGTGSSLLRLPNGLLVHVRCELQARDGHRQLFAMRQPVQEASWVEKTRDDPLPTASVPEHNTALAAVDPSEPASLRDADVDLIARTLKECGGNVSAAARKLRVSRGLIYRRIQGA</sequence>
<dbReference type="RefSeq" id="WP_349282849.1">
    <property type="nucleotide sequence ID" value="NZ_CP157678.1"/>
</dbReference>
<dbReference type="Gene3D" id="1.10.10.60">
    <property type="entry name" value="Homeodomain-like"/>
    <property type="match status" value="1"/>
</dbReference>
<dbReference type="SUPFAM" id="SSF46689">
    <property type="entry name" value="Homeodomain-like"/>
    <property type="match status" value="1"/>
</dbReference>
<dbReference type="AlphaFoldDB" id="A0AAU7LZ57"/>
<geneLocation type="plasmid" evidence="2">
    <name>p3</name>
</geneLocation>
<keyword evidence="2" id="KW-0614">Plasmid</keyword>
<accession>A0AAU7LZ57</accession>
<dbReference type="Pfam" id="PF02954">
    <property type="entry name" value="HTH_8"/>
    <property type="match status" value="1"/>
</dbReference>
<organism evidence="2">
    <name type="scientific">Polaromonas hydrogenivorans</name>
    <dbReference type="NCBI Taxonomy" id="335476"/>
    <lineage>
        <taxon>Bacteria</taxon>
        <taxon>Pseudomonadati</taxon>
        <taxon>Pseudomonadota</taxon>
        <taxon>Betaproteobacteria</taxon>
        <taxon>Burkholderiales</taxon>
        <taxon>Comamonadaceae</taxon>
        <taxon>Polaromonas</taxon>
    </lineage>
</organism>
<protein>
    <submittedName>
        <fullName evidence="2">Helix-turn-helix domain-containing protein</fullName>
    </submittedName>
</protein>
<dbReference type="InterPro" id="IPR029016">
    <property type="entry name" value="GAF-like_dom_sf"/>
</dbReference>
<dbReference type="InterPro" id="IPR002197">
    <property type="entry name" value="HTH_Fis"/>
</dbReference>
<name>A0AAU7LZ57_9BURK</name>
<evidence type="ECO:0000259" key="1">
    <source>
        <dbReference type="Pfam" id="PF02954"/>
    </source>
</evidence>
<gene>
    <name evidence="2" type="ORF">ABLV49_24590</name>
</gene>
<dbReference type="GO" id="GO:0043565">
    <property type="term" value="F:sequence-specific DNA binding"/>
    <property type="evidence" value="ECO:0007669"/>
    <property type="project" value="InterPro"/>
</dbReference>
<dbReference type="EMBL" id="CP157678">
    <property type="protein sequence ID" value="XBP72974.1"/>
    <property type="molecule type" value="Genomic_DNA"/>
</dbReference>